<dbReference type="InterPro" id="IPR039859">
    <property type="entry name" value="PFA4/ZDH16/20/ERF2-like"/>
</dbReference>
<feature type="transmembrane region" description="Helical" evidence="8">
    <location>
        <begin position="29"/>
        <end position="54"/>
    </location>
</feature>
<reference evidence="12" key="1">
    <citation type="journal article" date="2019" name="Nat. Commun.">
        <title>The genome of broomcorn millet.</title>
        <authorList>
            <person name="Zou C."/>
            <person name="Miki D."/>
            <person name="Li D."/>
            <person name="Tang Q."/>
            <person name="Xiao L."/>
            <person name="Rajput S."/>
            <person name="Deng P."/>
            <person name="Jia W."/>
            <person name="Huang R."/>
            <person name="Zhang M."/>
            <person name="Sun Y."/>
            <person name="Hu J."/>
            <person name="Fu X."/>
            <person name="Schnable P.S."/>
            <person name="Li F."/>
            <person name="Zhang H."/>
            <person name="Feng B."/>
            <person name="Zhu X."/>
            <person name="Liu R."/>
            <person name="Schnable J.C."/>
            <person name="Zhu J.-K."/>
            <person name="Zhang H."/>
        </authorList>
    </citation>
    <scope>NUCLEOTIDE SEQUENCE [LARGE SCALE GENOMIC DNA]</scope>
</reference>
<feature type="region of interest" description="Disordered" evidence="9">
    <location>
        <begin position="308"/>
        <end position="337"/>
    </location>
</feature>
<protein>
    <recommendedName>
        <fullName evidence="8">S-acyltransferase</fullName>
        <ecNumber evidence="8">2.3.1.225</ecNumber>
    </recommendedName>
    <alternativeName>
        <fullName evidence="8">Palmitoyltransferase</fullName>
    </alternativeName>
</protein>
<comment type="similarity">
    <text evidence="2 8">Belongs to the DHHC palmitoyltransferase family.</text>
</comment>
<keyword evidence="5 8" id="KW-1133">Transmembrane helix</keyword>
<evidence type="ECO:0000313" key="11">
    <source>
        <dbReference type="EMBL" id="RLN41126.1"/>
    </source>
</evidence>
<dbReference type="PANTHER" id="PTHR22883:SF265">
    <property type="entry name" value="PROTEIN S-ACYLTRANSFERASE 22-RELATED"/>
    <property type="match status" value="1"/>
</dbReference>
<dbReference type="Proteomes" id="UP000275267">
    <property type="component" value="Unassembled WGS sequence"/>
</dbReference>
<accession>A0A3L6TN98</accession>
<keyword evidence="6 8" id="KW-0472">Membrane</keyword>
<dbReference type="InterPro" id="IPR001594">
    <property type="entry name" value="Palmitoyltrfase_DHHC"/>
</dbReference>
<gene>
    <name evidence="11" type="ORF">C2845_PM01G42500</name>
</gene>
<feature type="region of interest" description="Disordered" evidence="9">
    <location>
        <begin position="358"/>
        <end position="395"/>
    </location>
</feature>
<dbReference type="Pfam" id="PF01529">
    <property type="entry name" value="DHHC"/>
    <property type="match status" value="1"/>
</dbReference>
<comment type="domain">
    <text evidence="8">The DHHC domain is required for palmitoyltransferase activity.</text>
</comment>
<feature type="region of interest" description="Disordered" evidence="9">
    <location>
        <begin position="438"/>
        <end position="470"/>
    </location>
</feature>
<evidence type="ECO:0000256" key="2">
    <source>
        <dbReference type="ARBA" id="ARBA00008574"/>
    </source>
</evidence>
<evidence type="ECO:0000256" key="4">
    <source>
        <dbReference type="ARBA" id="ARBA00022692"/>
    </source>
</evidence>
<dbReference type="GO" id="GO:0019706">
    <property type="term" value="F:protein-cysteine S-palmitoyltransferase activity"/>
    <property type="evidence" value="ECO:0007669"/>
    <property type="project" value="UniProtKB-EC"/>
</dbReference>
<evidence type="ECO:0000259" key="10">
    <source>
        <dbReference type="Pfam" id="PF01529"/>
    </source>
</evidence>
<evidence type="ECO:0000256" key="3">
    <source>
        <dbReference type="ARBA" id="ARBA00022679"/>
    </source>
</evidence>
<sequence length="470" mass="51964">MGGSCLTTLSRSAFLLAWCSSSLGAFLAVAAMFLICVVAIAVFLALGFAFYVFFAPFVGGDELQYVVVGLYTPLVLQHSKHCRVCDKCVDGFDHHCRWLNNCVGKRNYKRFFILMASAVLLRGEFSGQIVSKLGSSFPTASFVVVVVTCTLLAMIATIPLSQLLCFHILLIKRGISTYDYIVALREQEEQQEHIEHQSPQMSTISSVTGFSTTSFVGPLHRGAWCTPPRLLLEDQRKEACSPPPRSRTIPLVDADDFWLTDQRLPRCGGRIHDWSLWSFDGLGIYYFLRVCFYGSSVFRSPSIYGQSPSHSLDGAPLPNSPPPMTRRHSDEEDEYPDFRESSRWRPWPWRMVFGKLDDPANPPIEGNSDDPQALADCSTGGGRSSSVGPQNSDLGWSLRSPLRFSSRSPWQKPRVTGAHLSMGALLGDPRSVAALPTPCPAAHGSSIDKPDPRVVESRPGHPVTCRFGRQ</sequence>
<dbReference type="GO" id="GO:0005783">
    <property type="term" value="C:endoplasmic reticulum"/>
    <property type="evidence" value="ECO:0007669"/>
    <property type="project" value="TreeGrafter"/>
</dbReference>
<feature type="transmembrane region" description="Helical" evidence="8">
    <location>
        <begin position="142"/>
        <end position="170"/>
    </location>
</feature>
<dbReference type="OrthoDB" id="9909019at2759"/>
<comment type="catalytic activity">
    <reaction evidence="8">
        <text>L-cysteinyl-[protein] + hexadecanoyl-CoA = S-hexadecanoyl-L-cysteinyl-[protein] + CoA</text>
        <dbReference type="Rhea" id="RHEA:36683"/>
        <dbReference type="Rhea" id="RHEA-COMP:10131"/>
        <dbReference type="Rhea" id="RHEA-COMP:11032"/>
        <dbReference type="ChEBI" id="CHEBI:29950"/>
        <dbReference type="ChEBI" id="CHEBI:57287"/>
        <dbReference type="ChEBI" id="CHEBI:57379"/>
        <dbReference type="ChEBI" id="CHEBI:74151"/>
        <dbReference type="EC" id="2.3.1.225"/>
    </reaction>
</comment>
<evidence type="ECO:0000256" key="5">
    <source>
        <dbReference type="ARBA" id="ARBA00022989"/>
    </source>
</evidence>
<keyword evidence="3 8" id="KW-0808">Transferase</keyword>
<evidence type="ECO:0000256" key="6">
    <source>
        <dbReference type="ARBA" id="ARBA00023136"/>
    </source>
</evidence>
<comment type="caution">
    <text evidence="11">The sequence shown here is derived from an EMBL/GenBank/DDBJ whole genome shotgun (WGS) entry which is preliminary data.</text>
</comment>
<dbReference type="PANTHER" id="PTHR22883">
    <property type="entry name" value="ZINC FINGER DHHC DOMAIN CONTAINING PROTEIN"/>
    <property type="match status" value="1"/>
</dbReference>
<dbReference type="EMBL" id="PQIB02000001">
    <property type="protein sequence ID" value="RLN41126.1"/>
    <property type="molecule type" value="Genomic_DNA"/>
</dbReference>
<comment type="subcellular location">
    <subcellularLocation>
        <location evidence="1">Membrane</location>
        <topology evidence="1">Multi-pass membrane protein</topology>
    </subcellularLocation>
</comment>
<dbReference type="GO" id="GO:0005794">
    <property type="term" value="C:Golgi apparatus"/>
    <property type="evidence" value="ECO:0007669"/>
    <property type="project" value="TreeGrafter"/>
</dbReference>
<proteinExistence type="inferred from homology"/>
<evidence type="ECO:0000256" key="8">
    <source>
        <dbReference type="RuleBase" id="RU079119"/>
    </source>
</evidence>
<dbReference type="GO" id="GO:0016020">
    <property type="term" value="C:membrane"/>
    <property type="evidence" value="ECO:0007669"/>
    <property type="project" value="UniProtKB-SubCell"/>
</dbReference>
<feature type="domain" description="Palmitoyltransferase DHHC" evidence="10">
    <location>
        <begin position="77"/>
        <end position="181"/>
    </location>
</feature>
<dbReference type="STRING" id="4540.A0A3L6TN98"/>
<name>A0A3L6TN98_PANMI</name>
<evidence type="ECO:0000256" key="1">
    <source>
        <dbReference type="ARBA" id="ARBA00004141"/>
    </source>
</evidence>
<dbReference type="AlphaFoldDB" id="A0A3L6TN98"/>
<keyword evidence="12" id="KW-1185">Reference proteome</keyword>
<feature type="compositionally biased region" description="Basic and acidic residues" evidence="9">
    <location>
        <begin position="446"/>
        <end position="459"/>
    </location>
</feature>
<evidence type="ECO:0000256" key="7">
    <source>
        <dbReference type="ARBA" id="ARBA00023315"/>
    </source>
</evidence>
<dbReference type="EC" id="2.3.1.225" evidence="8"/>
<keyword evidence="7 8" id="KW-0012">Acyltransferase</keyword>
<organism evidence="11 12">
    <name type="scientific">Panicum miliaceum</name>
    <name type="common">Proso millet</name>
    <name type="synonym">Broomcorn millet</name>
    <dbReference type="NCBI Taxonomy" id="4540"/>
    <lineage>
        <taxon>Eukaryota</taxon>
        <taxon>Viridiplantae</taxon>
        <taxon>Streptophyta</taxon>
        <taxon>Embryophyta</taxon>
        <taxon>Tracheophyta</taxon>
        <taxon>Spermatophyta</taxon>
        <taxon>Magnoliopsida</taxon>
        <taxon>Liliopsida</taxon>
        <taxon>Poales</taxon>
        <taxon>Poaceae</taxon>
        <taxon>PACMAD clade</taxon>
        <taxon>Panicoideae</taxon>
        <taxon>Panicodae</taxon>
        <taxon>Paniceae</taxon>
        <taxon>Panicinae</taxon>
        <taxon>Panicum</taxon>
        <taxon>Panicum sect. Panicum</taxon>
    </lineage>
</organism>
<feature type="compositionally biased region" description="Polar residues" evidence="9">
    <location>
        <begin position="384"/>
        <end position="394"/>
    </location>
</feature>
<dbReference type="PROSITE" id="PS50216">
    <property type="entry name" value="DHHC"/>
    <property type="match status" value="1"/>
</dbReference>
<evidence type="ECO:0000313" key="12">
    <source>
        <dbReference type="Proteomes" id="UP000275267"/>
    </source>
</evidence>
<evidence type="ECO:0000256" key="9">
    <source>
        <dbReference type="SAM" id="MobiDB-lite"/>
    </source>
</evidence>
<dbReference type="GO" id="GO:0006612">
    <property type="term" value="P:protein targeting to membrane"/>
    <property type="evidence" value="ECO:0007669"/>
    <property type="project" value="TreeGrafter"/>
</dbReference>
<keyword evidence="4 8" id="KW-0812">Transmembrane</keyword>